<evidence type="ECO:0000313" key="2">
    <source>
        <dbReference type="EMBL" id="GGK20365.1"/>
    </source>
</evidence>
<keyword evidence="3" id="KW-1185">Reference proteome</keyword>
<dbReference type="InterPro" id="IPR050678">
    <property type="entry name" value="DNA_Partitioning_ATPase"/>
</dbReference>
<name>A0ABQ2EQQ9_9DEIO</name>
<dbReference type="PIRSF" id="PIRSF009320">
    <property type="entry name" value="Nuc_binding_HP_1000"/>
    <property type="match status" value="1"/>
</dbReference>
<dbReference type="CDD" id="cd02042">
    <property type="entry name" value="ParAB_family"/>
    <property type="match status" value="1"/>
</dbReference>
<dbReference type="PANTHER" id="PTHR13696:SF96">
    <property type="entry name" value="COBQ_COBB_MIND_PARA NUCLEOTIDE BINDING DOMAIN-CONTAINING PROTEIN"/>
    <property type="match status" value="1"/>
</dbReference>
<dbReference type="SUPFAM" id="SSF52540">
    <property type="entry name" value="P-loop containing nucleoside triphosphate hydrolases"/>
    <property type="match status" value="1"/>
</dbReference>
<dbReference type="Proteomes" id="UP000647587">
    <property type="component" value="Unassembled WGS sequence"/>
</dbReference>
<accession>A0ABQ2EQQ9</accession>
<comment type="caution">
    <text evidence="2">The sequence shown here is derived from an EMBL/GenBank/DDBJ whole genome shotgun (WGS) entry which is preliminary data.</text>
</comment>
<feature type="domain" description="CobQ/CobB/MinD/ParA nucleotide binding" evidence="1">
    <location>
        <begin position="5"/>
        <end position="175"/>
    </location>
</feature>
<organism evidence="2 3">
    <name type="scientific">Deinococcus malanensis</name>
    <dbReference type="NCBI Taxonomy" id="1706855"/>
    <lineage>
        <taxon>Bacteria</taxon>
        <taxon>Thermotogati</taxon>
        <taxon>Deinococcota</taxon>
        <taxon>Deinococci</taxon>
        <taxon>Deinococcales</taxon>
        <taxon>Deinococcaceae</taxon>
        <taxon>Deinococcus</taxon>
    </lineage>
</organism>
<gene>
    <name evidence="2" type="ORF">GCM10008955_12230</name>
</gene>
<dbReference type="Pfam" id="PF01656">
    <property type="entry name" value="CbiA"/>
    <property type="match status" value="1"/>
</dbReference>
<reference evidence="3" key="1">
    <citation type="journal article" date="2019" name="Int. J. Syst. Evol. Microbiol.">
        <title>The Global Catalogue of Microorganisms (GCM) 10K type strain sequencing project: providing services to taxonomists for standard genome sequencing and annotation.</title>
        <authorList>
            <consortium name="The Broad Institute Genomics Platform"/>
            <consortium name="The Broad Institute Genome Sequencing Center for Infectious Disease"/>
            <person name="Wu L."/>
            <person name="Ma J."/>
        </authorList>
    </citation>
    <scope>NUCLEOTIDE SEQUENCE [LARGE SCALE GENOMIC DNA]</scope>
    <source>
        <strain evidence="3">JCM 30331</strain>
    </source>
</reference>
<dbReference type="RefSeq" id="WP_189005535.1">
    <property type="nucleotide sequence ID" value="NZ_BMPP01000004.1"/>
</dbReference>
<dbReference type="PANTHER" id="PTHR13696">
    <property type="entry name" value="P-LOOP CONTAINING NUCLEOSIDE TRIPHOSPHATE HYDROLASE"/>
    <property type="match status" value="1"/>
</dbReference>
<dbReference type="EMBL" id="BMPP01000004">
    <property type="protein sequence ID" value="GGK20365.1"/>
    <property type="molecule type" value="Genomic_DNA"/>
</dbReference>
<protein>
    <submittedName>
        <fullName evidence="2">Chromosome partitioning protein ParA</fullName>
    </submittedName>
</protein>
<evidence type="ECO:0000313" key="3">
    <source>
        <dbReference type="Proteomes" id="UP000647587"/>
    </source>
</evidence>
<evidence type="ECO:0000259" key="1">
    <source>
        <dbReference type="Pfam" id="PF01656"/>
    </source>
</evidence>
<dbReference type="InterPro" id="IPR027417">
    <property type="entry name" value="P-loop_NTPase"/>
</dbReference>
<dbReference type="Gene3D" id="3.40.50.300">
    <property type="entry name" value="P-loop containing nucleotide triphosphate hydrolases"/>
    <property type="match status" value="1"/>
</dbReference>
<sequence>MPTVLAITSDKGGVGKSTLAVHLAGALTERGLKAVLIDEDGRVGTSLKWAARATQRGCPLPFPVLSADDVKPKRLTDLDVVLIDTEGRPKRKDLRALATQADLLLIPSGPGTLELDAARGLLDYLDDEVSAARRARVVLTRVPVQGKVGKEASEDLRDSGVTVCNTMIRNFTAYQRAAELATLVREVRDPRTVPAWNDILALSRELI</sequence>
<dbReference type="InterPro" id="IPR002586">
    <property type="entry name" value="CobQ/CobB/MinD/ParA_Nub-bd_dom"/>
</dbReference>
<proteinExistence type="predicted"/>